<comment type="caution">
    <text evidence="2">The sequence shown here is derived from an EMBL/GenBank/DDBJ whole genome shotgun (WGS) entry which is preliminary data.</text>
</comment>
<evidence type="ECO:0000313" key="2">
    <source>
        <dbReference type="EMBL" id="GGY41472.1"/>
    </source>
</evidence>
<accession>A0ABQ3A9A4</accession>
<evidence type="ECO:0000256" key="1">
    <source>
        <dbReference type="SAM" id="MobiDB-lite"/>
    </source>
</evidence>
<proteinExistence type="predicted"/>
<feature type="compositionally biased region" description="Basic and acidic residues" evidence="1">
    <location>
        <begin position="14"/>
        <end position="49"/>
    </location>
</feature>
<evidence type="ECO:0000313" key="3">
    <source>
        <dbReference type="Proteomes" id="UP000600946"/>
    </source>
</evidence>
<dbReference type="EMBL" id="BMUU01000006">
    <property type="protein sequence ID" value="GGY41472.1"/>
    <property type="molecule type" value="Genomic_DNA"/>
</dbReference>
<keyword evidence="3" id="KW-1185">Reference proteome</keyword>
<dbReference type="Proteomes" id="UP000600946">
    <property type="component" value="Unassembled WGS sequence"/>
</dbReference>
<protein>
    <submittedName>
        <fullName evidence="2">Uncharacterized protein</fullName>
    </submittedName>
</protein>
<feature type="region of interest" description="Disordered" evidence="1">
    <location>
        <begin position="1"/>
        <end position="84"/>
    </location>
</feature>
<name>A0ABQ3A9A4_9ACTN</name>
<reference evidence="3" key="1">
    <citation type="journal article" date="2019" name="Int. J. Syst. Evol. Microbiol.">
        <title>The Global Catalogue of Microorganisms (GCM) 10K type strain sequencing project: providing services to taxonomists for standard genome sequencing and annotation.</title>
        <authorList>
            <consortium name="The Broad Institute Genomics Platform"/>
            <consortium name="The Broad Institute Genome Sequencing Center for Infectious Disease"/>
            <person name="Wu L."/>
            <person name="Ma J."/>
        </authorList>
    </citation>
    <scope>NUCLEOTIDE SEQUENCE [LARGE SCALE GENOMIC DNA]</scope>
    <source>
        <strain evidence="3">JCM 4594</strain>
    </source>
</reference>
<sequence>MVRPVGRRAIADNGEARAEEPRKRCGGVREVRDGRLGGVSDRESTRTTGEKGTCTGARARKGRRFSTCGKEDRSPISGKTACSS</sequence>
<gene>
    <name evidence="2" type="ORF">GCM10010326_39510</name>
</gene>
<organism evidence="2 3">
    <name type="scientific">Streptomyces xanthochromogenes</name>
    <dbReference type="NCBI Taxonomy" id="67384"/>
    <lineage>
        <taxon>Bacteria</taxon>
        <taxon>Bacillati</taxon>
        <taxon>Actinomycetota</taxon>
        <taxon>Actinomycetes</taxon>
        <taxon>Kitasatosporales</taxon>
        <taxon>Streptomycetaceae</taxon>
        <taxon>Streptomyces</taxon>
    </lineage>
</organism>